<evidence type="ECO:0000313" key="2">
    <source>
        <dbReference type="EMBL" id="KAA8549151.1"/>
    </source>
</evidence>
<dbReference type="EMBL" id="CM018031">
    <property type="protein sequence ID" value="KAA8549151.1"/>
    <property type="molecule type" value="Genomic_DNA"/>
</dbReference>
<keyword evidence="3" id="KW-1185">Reference proteome</keyword>
<evidence type="ECO:0000256" key="1">
    <source>
        <dbReference type="SAM" id="MobiDB-lite"/>
    </source>
</evidence>
<gene>
    <name evidence="2" type="ORF">F0562_000835</name>
</gene>
<evidence type="ECO:0000313" key="3">
    <source>
        <dbReference type="Proteomes" id="UP000325577"/>
    </source>
</evidence>
<dbReference type="Proteomes" id="UP000325577">
    <property type="component" value="Linkage Group LG0"/>
</dbReference>
<reference evidence="2 3" key="1">
    <citation type="submission" date="2019-09" db="EMBL/GenBank/DDBJ databases">
        <title>A chromosome-level genome assembly of the Chinese tupelo Nyssa sinensis.</title>
        <authorList>
            <person name="Yang X."/>
            <person name="Kang M."/>
            <person name="Yang Y."/>
            <person name="Xiong H."/>
            <person name="Wang M."/>
            <person name="Zhang Z."/>
            <person name="Wang Z."/>
            <person name="Wu H."/>
            <person name="Ma T."/>
            <person name="Liu J."/>
            <person name="Xi Z."/>
        </authorList>
    </citation>
    <scope>NUCLEOTIDE SEQUENCE [LARGE SCALE GENOMIC DNA]</scope>
    <source>
        <strain evidence="2">J267</strain>
        <tissue evidence="2">Leaf</tissue>
    </source>
</reference>
<dbReference type="OrthoDB" id="992747at2759"/>
<protein>
    <submittedName>
        <fullName evidence="2">Uncharacterized protein</fullName>
    </submittedName>
</protein>
<accession>A0A5J5C6C5</accession>
<sequence>MNSMKDSSTSEGSSDEDDSDEISAGSDQDVASKFLDRPKEKMLEVIEGDDEMPKSGVLSLPFMVHGLKKREGCR</sequence>
<dbReference type="AlphaFoldDB" id="A0A5J5C6C5"/>
<feature type="compositionally biased region" description="Low complexity" evidence="1">
    <location>
        <begin position="1"/>
        <end position="12"/>
    </location>
</feature>
<name>A0A5J5C6C5_9ASTE</name>
<organism evidence="2 3">
    <name type="scientific">Nyssa sinensis</name>
    <dbReference type="NCBI Taxonomy" id="561372"/>
    <lineage>
        <taxon>Eukaryota</taxon>
        <taxon>Viridiplantae</taxon>
        <taxon>Streptophyta</taxon>
        <taxon>Embryophyta</taxon>
        <taxon>Tracheophyta</taxon>
        <taxon>Spermatophyta</taxon>
        <taxon>Magnoliopsida</taxon>
        <taxon>eudicotyledons</taxon>
        <taxon>Gunneridae</taxon>
        <taxon>Pentapetalae</taxon>
        <taxon>asterids</taxon>
        <taxon>Cornales</taxon>
        <taxon>Nyssaceae</taxon>
        <taxon>Nyssa</taxon>
    </lineage>
</organism>
<proteinExistence type="predicted"/>
<feature type="region of interest" description="Disordered" evidence="1">
    <location>
        <begin position="1"/>
        <end position="38"/>
    </location>
</feature>